<feature type="zinc finger region" description="C4-type" evidence="11">
    <location>
        <begin position="7"/>
        <end position="32"/>
    </location>
</feature>
<dbReference type="Pfam" id="PF02150">
    <property type="entry name" value="Zn_ribbon_RPB9"/>
    <property type="match status" value="1"/>
</dbReference>
<dbReference type="Pfam" id="PF01096">
    <property type="entry name" value="Zn_ribbon_TFIIS"/>
    <property type="match status" value="1"/>
</dbReference>
<feature type="binding site" evidence="10">
    <location>
        <position position="109"/>
    </location>
    <ligand>
        <name>Zn(2+)</name>
        <dbReference type="ChEBI" id="CHEBI:29105"/>
        <label>2</label>
    </ligand>
</feature>
<feature type="binding site" evidence="10">
    <location>
        <position position="7"/>
    </location>
    <ligand>
        <name>Zn(2+)</name>
        <dbReference type="ChEBI" id="CHEBI:29105"/>
        <label>1</label>
    </ligand>
</feature>
<evidence type="ECO:0000256" key="12">
    <source>
        <dbReference type="RuleBase" id="RU003474"/>
    </source>
</evidence>
<dbReference type="PANTHER" id="PTHR11239">
    <property type="entry name" value="DNA-DIRECTED RNA POLYMERASE"/>
    <property type="match status" value="1"/>
</dbReference>
<dbReference type="GO" id="GO:0006367">
    <property type="term" value="P:transcription initiation at RNA polymerase II promoter"/>
    <property type="evidence" value="ECO:0007669"/>
    <property type="project" value="TreeGrafter"/>
</dbReference>
<accession>A0A0C3AUX7</accession>
<dbReference type="GO" id="GO:0001193">
    <property type="term" value="P:maintenance of transcriptional fidelity during transcription elongation by RNA polymerase II"/>
    <property type="evidence" value="ECO:0007669"/>
    <property type="project" value="TreeGrafter"/>
</dbReference>
<evidence type="ECO:0000256" key="8">
    <source>
        <dbReference type="ARBA" id="ARBA00023242"/>
    </source>
</evidence>
<evidence type="ECO:0000256" key="6">
    <source>
        <dbReference type="ARBA" id="ARBA00022833"/>
    </source>
</evidence>
<dbReference type="GO" id="GO:0005730">
    <property type="term" value="C:nucleolus"/>
    <property type="evidence" value="ECO:0007669"/>
    <property type="project" value="UniProtKB-SubCell"/>
</dbReference>
<dbReference type="STRING" id="933852.A0A0C3AUX7"/>
<evidence type="ECO:0000313" key="15">
    <source>
        <dbReference type="Proteomes" id="UP000054097"/>
    </source>
</evidence>
<evidence type="ECO:0000256" key="11">
    <source>
        <dbReference type="PIRSR" id="PIRSR005586-2"/>
    </source>
</evidence>
<feature type="binding site" evidence="10">
    <location>
        <position position="104"/>
    </location>
    <ligand>
        <name>Zn(2+)</name>
        <dbReference type="ChEBI" id="CHEBI:29105"/>
        <label>2</label>
    </ligand>
</feature>
<evidence type="ECO:0000259" key="13">
    <source>
        <dbReference type="PROSITE" id="PS51133"/>
    </source>
</evidence>
<evidence type="ECO:0000256" key="5">
    <source>
        <dbReference type="ARBA" id="ARBA00022771"/>
    </source>
</evidence>
<evidence type="ECO:0000256" key="10">
    <source>
        <dbReference type="PIRSR" id="PIRSR005586-1"/>
    </source>
</evidence>
<dbReference type="GO" id="GO:0003899">
    <property type="term" value="F:DNA-directed RNA polymerase activity"/>
    <property type="evidence" value="ECO:0007669"/>
    <property type="project" value="InterPro"/>
</dbReference>
<feature type="domain" description="TFIIS-type" evidence="13">
    <location>
        <begin position="72"/>
        <end position="114"/>
    </location>
</feature>
<dbReference type="GO" id="GO:0003676">
    <property type="term" value="F:nucleic acid binding"/>
    <property type="evidence" value="ECO:0007669"/>
    <property type="project" value="InterPro"/>
</dbReference>
<reference evidence="15" key="2">
    <citation type="submission" date="2015-01" db="EMBL/GenBank/DDBJ databases">
        <title>Evolutionary Origins and Diversification of the Mycorrhizal Mutualists.</title>
        <authorList>
            <consortium name="DOE Joint Genome Institute"/>
            <consortium name="Mycorrhizal Genomics Consortium"/>
            <person name="Kohler A."/>
            <person name="Kuo A."/>
            <person name="Nagy L.G."/>
            <person name="Floudas D."/>
            <person name="Copeland A."/>
            <person name="Barry K.W."/>
            <person name="Cichocki N."/>
            <person name="Veneault-Fourrey C."/>
            <person name="LaButti K."/>
            <person name="Lindquist E.A."/>
            <person name="Lipzen A."/>
            <person name="Lundell T."/>
            <person name="Morin E."/>
            <person name="Murat C."/>
            <person name="Riley R."/>
            <person name="Ohm R."/>
            <person name="Sun H."/>
            <person name="Tunlid A."/>
            <person name="Henrissat B."/>
            <person name="Grigoriev I.V."/>
            <person name="Hibbett D.S."/>
            <person name="Martin F."/>
        </authorList>
    </citation>
    <scope>NUCLEOTIDE SEQUENCE [LARGE SCALE GENOMIC DNA]</scope>
    <source>
        <strain evidence="15">MAFF 305830</strain>
    </source>
</reference>
<name>A0A0C3AUX7_SERVB</name>
<keyword evidence="7 9" id="KW-0804">Transcription</keyword>
<dbReference type="InterPro" id="IPR001222">
    <property type="entry name" value="Znf_TFIIS"/>
</dbReference>
<comment type="subcellular location">
    <subcellularLocation>
        <location evidence="1">Nucleus</location>
        <location evidence="1">Nucleolus</location>
    </subcellularLocation>
</comment>
<dbReference type="AlphaFoldDB" id="A0A0C3AUX7"/>
<feature type="binding site" evidence="10">
    <location>
        <position position="10"/>
    </location>
    <ligand>
        <name>Zn(2+)</name>
        <dbReference type="ChEBI" id="CHEBI:29105"/>
        <label>1</label>
    </ligand>
</feature>
<dbReference type="HOGENOM" id="CLU_093932_0_1_1"/>
<dbReference type="CDD" id="cd10508">
    <property type="entry name" value="Zn-ribbon_RPB9"/>
    <property type="match status" value="1"/>
</dbReference>
<dbReference type="InterPro" id="IPR012164">
    <property type="entry name" value="Rpa12/Rpb9/Rpc10/TFS"/>
</dbReference>
<dbReference type="GO" id="GO:0006283">
    <property type="term" value="P:transcription-coupled nucleotide-excision repair"/>
    <property type="evidence" value="ECO:0007669"/>
    <property type="project" value="TreeGrafter"/>
</dbReference>
<feature type="binding site" evidence="10">
    <location>
        <position position="79"/>
    </location>
    <ligand>
        <name>Zn(2+)</name>
        <dbReference type="ChEBI" id="CHEBI:29105"/>
        <label>2</label>
    </ligand>
</feature>
<dbReference type="OrthoDB" id="282270at2759"/>
<evidence type="ECO:0000256" key="2">
    <source>
        <dbReference type="ARBA" id="ARBA00011730"/>
    </source>
</evidence>
<evidence type="ECO:0000313" key="14">
    <source>
        <dbReference type="EMBL" id="KIM23056.1"/>
    </source>
</evidence>
<keyword evidence="15" id="KW-1185">Reference proteome</keyword>
<protein>
    <recommendedName>
        <fullName evidence="9">DNA-directed RNA polymerase subunit</fullName>
    </recommendedName>
</protein>
<comment type="subunit">
    <text evidence="2">Component of the RNA polymerase II (Pol II) complex consisting of 12 subunits.</text>
</comment>
<dbReference type="InterPro" id="IPR034012">
    <property type="entry name" value="Zn_ribbon_RPB9_C"/>
</dbReference>
<keyword evidence="6 10" id="KW-0862">Zinc</keyword>
<comment type="similarity">
    <text evidence="9 12">Belongs to the archaeal rpoM/eukaryotic RPA12/RPB9/RPC11 RNA polymerase family.</text>
</comment>
<evidence type="ECO:0000256" key="7">
    <source>
        <dbReference type="ARBA" id="ARBA00023163"/>
    </source>
</evidence>
<feature type="binding site" evidence="10">
    <location>
        <position position="29"/>
    </location>
    <ligand>
        <name>Zn(2+)</name>
        <dbReference type="ChEBI" id="CHEBI:29105"/>
        <label>1</label>
    </ligand>
</feature>
<evidence type="ECO:0000256" key="3">
    <source>
        <dbReference type="ARBA" id="ARBA00022478"/>
    </source>
</evidence>
<evidence type="ECO:0000256" key="9">
    <source>
        <dbReference type="PIRNR" id="PIRNR005586"/>
    </source>
</evidence>
<dbReference type="PANTHER" id="PTHR11239:SF1">
    <property type="entry name" value="DNA-DIRECTED RNA POLYMERASE II SUBUNIT RPB9"/>
    <property type="match status" value="1"/>
</dbReference>
<dbReference type="GO" id="GO:0005665">
    <property type="term" value="C:RNA polymerase II, core complex"/>
    <property type="evidence" value="ECO:0007669"/>
    <property type="project" value="TreeGrafter"/>
</dbReference>
<feature type="binding site" evidence="10">
    <location>
        <position position="32"/>
    </location>
    <ligand>
        <name>Zn(2+)</name>
        <dbReference type="ChEBI" id="CHEBI:29105"/>
        <label>1</label>
    </ligand>
</feature>
<dbReference type="PIRSF" id="PIRSF005586">
    <property type="entry name" value="RNApol_RpoM"/>
    <property type="match status" value="1"/>
</dbReference>
<dbReference type="SMART" id="SM00440">
    <property type="entry name" value="ZnF_C2C2"/>
    <property type="match status" value="1"/>
</dbReference>
<dbReference type="SMART" id="SM00661">
    <property type="entry name" value="RPOL9"/>
    <property type="match status" value="1"/>
</dbReference>
<reference evidence="14 15" key="1">
    <citation type="submission" date="2014-04" db="EMBL/GenBank/DDBJ databases">
        <authorList>
            <consortium name="DOE Joint Genome Institute"/>
            <person name="Kuo A."/>
            <person name="Zuccaro A."/>
            <person name="Kohler A."/>
            <person name="Nagy L.G."/>
            <person name="Floudas D."/>
            <person name="Copeland A."/>
            <person name="Barry K.W."/>
            <person name="Cichocki N."/>
            <person name="Veneault-Fourrey C."/>
            <person name="LaButti K."/>
            <person name="Lindquist E.A."/>
            <person name="Lipzen A."/>
            <person name="Lundell T."/>
            <person name="Morin E."/>
            <person name="Murat C."/>
            <person name="Sun H."/>
            <person name="Tunlid A."/>
            <person name="Henrissat B."/>
            <person name="Grigoriev I.V."/>
            <person name="Hibbett D.S."/>
            <person name="Martin F."/>
            <person name="Nordberg H.P."/>
            <person name="Cantor M.N."/>
            <person name="Hua S.X."/>
        </authorList>
    </citation>
    <scope>NUCLEOTIDE SEQUENCE [LARGE SCALE GENOMIC DNA]</scope>
    <source>
        <strain evidence="14 15">MAFF 305830</strain>
    </source>
</reference>
<keyword evidence="8 9" id="KW-0539">Nucleus</keyword>
<organism evidence="14 15">
    <name type="scientific">Serendipita vermifera MAFF 305830</name>
    <dbReference type="NCBI Taxonomy" id="933852"/>
    <lineage>
        <taxon>Eukaryota</taxon>
        <taxon>Fungi</taxon>
        <taxon>Dikarya</taxon>
        <taxon>Basidiomycota</taxon>
        <taxon>Agaricomycotina</taxon>
        <taxon>Agaricomycetes</taxon>
        <taxon>Sebacinales</taxon>
        <taxon>Serendipitaceae</taxon>
        <taxon>Serendipita</taxon>
    </lineage>
</organism>
<comment type="function">
    <text evidence="9">DNA-dependent RNA polymerase catalyzes the transcription of DNA into RNA using the four ribonucleoside triphosphates as substrates.</text>
</comment>
<dbReference type="Proteomes" id="UP000054097">
    <property type="component" value="Unassembled WGS sequence"/>
</dbReference>
<sequence>MASLRFCADCNNLLYPRGQANSRDLVFACRMCNYSELVEGNGLVYRNDLLTVTREQPGVTTDLGSDMTLMHSDMKCPRCGNTDCVTYQDQSKRKETRMTLFYVCTNTTCGYTFQDPALLNPSNMDTSH</sequence>
<evidence type="ECO:0000256" key="1">
    <source>
        <dbReference type="ARBA" id="ARBA00004604"/>
    </source>
</evidence>
<keyword evidence="3 9" id="KW-0240">DNA-directed RNA polymerase</keyword>
<keyword evidence="4 10" id="KW-0479">Metal-binding</keyword>
<proteinExistence type="inferred from homology"/>
<dbReference type="PROSITE" id="PS01030">
    <property type="entry name" value="RNA_POL_M_15KD"/>
    <property type="match status" value="1"/>
</dbReference>
<dbReference type="InterPro" id="IPR001529">
    <property type="entry name" value="Zn_ribbon_RPB9"/>
</dbReference>
<dbReference type="InterPro" id="IPR019761">
    <property type="entry name" value="DNA-dir_RNA_pol-M_15_CS"/>
</dbReference>
<evidence type="ECO:0000256" key="4">
    <source>
        <dbReference type="ARBA" id="ARBA00022723"/>
    </source>
</evidence>
<gene>
    <name evidence="14" type="ORF">M408DRAFT_332535</name>
</gene>
<dbReference type="GO" id="GO:0008270">
    <property type="term" value="F:zinc ion binding"/>
    <property type="evidence" value="ECO:0007669"/>
    <property type="project" value="UniProtKB-KW"/>
</dbReference>
<dbReference type="PROSITE" id="PS51133">
    <property type="entry name" value="ZF_TFIIS_2"/>
    <property type="match status" value="1"/>
</dbReference>
<feature type="binding site" evidence="10">
    <location>
        <position position="76"/>
    </location>
    <ligand>
        <name>Zn(2+)</name>
        <dbReference type="ChEBI" id="CHEBI:29105"/>
        <label>2</label>
    </ligand>
</feature>
<keyword evidence="5 11" id="KW-0863">Zinc-finger</keyword>
<dbReference type="EMBL" id="KN824343">
    <property type="protein sequence ID" value="KIM23056.1"/>
    <property type="molecule type" value="Genomic_DNA"/>
</dbReference>
<dbReference type="Gene3D" id="2.20.25.10">
    <property type="match status" value="2"/>
</dbReference>
<dbReference type="SUPFAM" id="SSF57783">
    <property type="entry name" value="Zinc beta-ribbon"/>
    <property type="match status" value="2"/>
</dbReference>